<dbReference type="InterPro" id="IPR021474">
    <property type="entry name" value="DUF3127"/>
</dbReference>
<reference evidence="1 2" key="1">
    <citation type="journal article" date="2022" name="Int. J. Syst. Evol. Microbiol.">
        <title>Prevotella herbatica sp. nov., a plant polysaccharide-decomposing anaerobic bacterium isolated from a methanogenic reactor.</title>
        <authorList>
            <person name="Uek A."/>
            <person name="Tonouchi A."/>
            <person name="Kaku N."/>
            <person name="Ueki K."/>
        </authorList>
    </citation>
    <scope>NUCLEOTIDE SEQUENCE [LARGE SCALE GENOMIC DNA]</scope>
    <source>
        <strain evidence="1 2">WR041</strain>
    </source>
</reference>
<evidence type="ECO:0000313" key="2">
    <source>
        <dbReference type="Proteomes" id="UP001319045"/>
    </source>
</evidence>
<dbReference type="RefSeq" id="WP_207153229.1">
    <property type="nucleotide sequence ID" value="NZ_AP024484.1"/>
</dbReference>
<evidence type="ECO:0008006" key="3">
    <source>
        <dbReference type="Google" id="ProtNLM"/>
    </source>
</evidence>
<dbReference type="EMBL" id="AP024484">
    <property type="protein sequence ID" value="BCS85588.1"/>
    <property type="molecule type" value="Genomic_DNA"/>
</dbReference>
<protein>
    <recommendedName>
        <fullName evidence="3">DUF3127 domain-containing protein</fullName>
    </recommendedName>
</protein>
<sequence>MEKRFFKVKALMEVKSGKSQNGNDWKTREVVLEADEKVMYPDVIVASLFGDAVDKFEFKENATLWADFAFRAHEYQGRWFNDVRISNFGEDNRSF</sequence>
<keyword evidence="2" id="KW-1185">Reference proteome</keyword>
<proteinExistence type="predicted"/>
<evidence type="ECO:0000313" key="1">
    <source>
        <dbReference type="EMBL" id="BCS85588.1"/>
    </source>
</evidence>
<gene>
    <name evidence="1" type="ORF">prwr041_14810</name>
</gene>
<accession>A0ABM7NYI0</accession>
<organism evidence="1 2">
    <name type="scientific">Prevotella herbatica</name>
    <dbReference type="NCBI Taxonomy" id="2801997"/>
    <lineage>
        <taxon>Bacteria</taxon>
        <taxon>Pseudomonadati</taxon>
        <taxon>Bacteroidota</taxon>
        <taxon>Bacteroidia</taxon>
        <taxon>Bacteroidales</taxon>
        <taxon>Prevotellaceae</taxon>
        <taxon>Prevotella</taxon>
    </lineage>
</organism>
<dbReference type="Pfam" id="PF11325">
    <property type="entry name" value="DUF3127"/>
    <property type="match status" value="1"/>
</dbReference>
<name>A0ABM7NYI0_9BACT</name>
<dbReference type="Proteomes" id="UP001319045">
    <property type="component" value="Chromosome"/>
</dbReference>